<feature type="compositionally biased region" description="Basic residues" evidence="1">
    <location>
        <begin position="134"/>
        <end position="144"/>
    </location>
</feature>
<evidence type="ECO:0000256" key="1">
    <source>
        <dbReference type="SAM" id="MobiDB-lite"/>
    </source>
</evidence>
<dbReference type="EMBL" id="SNRY01000646">
    <property type="protein sequence ID" value="KAA6338060.1"/>
    <property type="molecule type" value="Genomic_DNA"/>
</dbReference>
<name>A0A5J4RY59_9ZZZZ</name>
<comment type="caution">
    <text evidence="2">The sequence shown here is derived from an EMBL/GenBank/DDBJ whole genome shotgun (WGS) entry which is preliminary data.</text>
</comment>
<accession>A0A5J4RY59</accession>
<evidence type="ECO:0000313" key="2">
    <source>
        <dbReference type="EMBL" id="KAA6338060.1"/>
    </source>
</evidence>
<dbReference type="AlphaFoldDB" id="A0A5J4RY59"/>
<protein>
    <submittedName>
        <fullName evidence="2">Uncharacterized protein</fullName>
    </submittedName>
</protein>
<feature type="region of interest" description="Disordered" evidence="1">
    <location>
        <begin position="107"/>
        <end position="153"/>
    </location>
</feature>
<feature type="compositionally biased region" description="Basic and acidic residues" evidence="1">
    <location>
        <begin position="107"/>
        <end position="119"/>
    </location>
</feature>
<reference evidence="2" key="1">
    <citation type="submission" date="2019-03" db="EMBL/GenBank/DDBJ databases">
        <title>Single cell metagenomics reveals metabolic interactions within the superorganism composed of flagellate Streblomastix strix and complex community of Bacteroidetes bacteria on its surface.</title>
        <authorList>
            <person name="Treitli S.C."/>
            <person name="Kolisko M."/>
            <person name="Husnik F."/>
            <person name="Keeling P."/>
            <person name="Hampl V."/>
        </authorList>
    </citation>
    <scope>NUCLEOTIDE SEQUENCE</scope>
    <source>
        <strain evidence="2">STM</strain>
    </source>
</reference>
<gene>
    <name evidence="2" type="ORF">EZS27_013898</name>
</gene>
<proteinExistence type="predicted"/>
<organism evidence="2">
    <name type="scientific">termite gut metagenome</name>
    <dbReference type="NCBI Taxonomy" id="433724"/>
    <lineage>
        <taxon>unclassified sequences</taxon>
        <taxon>metagenomes</taxon>
        <taxon>organismal metagenomes</taxon>
    </lineage>
</organism>
<sequence>MKIYKYPFIVAIIFLYSSCATKQYREIWFSEDGKYEYKNSSINIATFETFRPLQQYHEKKISSIEQDGMLLIFKIDNAPNLTIKASNIVFHPKPTINGIALRSRKTSKENKENVIKTEDSDNNTEAIEKPAILQKKKSSSKSRPPKISAKEKVTSSPIDIKQFENKTIEWIVVLEHGLFIKFTDRTRFHISAENICINNVKYQFTECYY</sequence>